<sequence length="86" mass="8904">MAENDGTRADPVGAAVGDEARSVPIGSSVGGGARSEQIVAWTVAAAGERNWCGGGVNGTGVEKPSEGYRERRWLVFACRVEGKNLV</sequence>
<proteinExistence type="predicted"/>
<evidence type="ECO:0000313" key="1">
    <source>
        <dbReference type="EMBL" id="KAD4888176.1"/>
    </source>
</evidence>
<dbReference type="Proteomes" id="UP000326396">
    <property type="component" value="Linkage Group LG19"/>
</dbReference>
<organism evidence="1 2">
    <name type="scientific">Mikania micrantha</name>
    <name type="common">bitter vine</name>
    <dbReference type="NCBI Taxonomy" id="192012"/>
    <lineage>
        <taxon>Eukaryota</taxon>
        <taxon>Viridiplantae</taxon>
        <taxon>Streptophyta</taxon>
        <taxon>Embryophyta</taxon>
        <taxon>Tracheophyta</taxon>
        <taxon>Spermatophyta</taxon>
        <taxon>Magnoliopsida</taxon>
        <taxon>eudicotyledons</taxon>
        <taxon>Gunneridae</taxon>
        <taxon>Pentapetalae</taxon>
        <taxon>asterids</taxon>
        <taxon>campanulids</taxon>
        <taxon>Asterales</taxon>
        <taxon>Asteraceae</taxon>
        <taxon>Asteroideae</taxon>
        <taxon>Heliantheae alliance</taxon>
        <taxon>Eupatorieae</taxon>
        <taxon>Mikania</taxon>
    </lineage>
</organism>
<keyword evidence="2" id="KW-1185">Reference proteome</keyword>
<evidence type="ECO:0000313" key="2">
    <source>
        <dbReference type="Proteomes" id="UP000326396"/>
    </source>
</evidence>
<comment type="caution">
    <text evidence="1">The sequence shown here is derived from an EMBL/GenBank/DDBJ whole genome shotgun (WGS) entry which is preliminary data.</text>
</comment>
<gene>
    <name evidence="1" type="ORF">E3N88_20249</name>
</gene>
<name>A0A5N6NGG1_9ASTR</name>
<accession>A0A5N6NGG1</accession>
<reference evidence="1 2" key="1">
    <citation type="submission" date="2019-05" db="EMBL/GenBank/DDBJ databases">
        <title>Mikania micrantha, genome provides insights into the molecular mechanism of rapid growth.</title>
        <authorList>
            <person name="Liu B."/>
        </authorList>
    </citation>
    <scope>NUCLEOTIDE SEQUENCE [LARGE SCALE GENOMIC DNA]</scope>
    <source>
        <strain evidence="1">NLD-2019</strain>
        <tissue evidence="1">Leaf</tissue>
    </source>
</reference>
<protein>
    <submittedName>
        <fullName evidence="1">Uncharacterized protein</fullName>
    </submittedName>
</protein>
<dbReference type="EMBL" id="SZYD01000011">
    <property type="protein sequence ID" value="KAD4888176.1"/>
    <property type="molecule type" value="Genomic_DNA"/>
</dbReference>
<dbReference type="AlphaFoldDB" id="A0A5N6NGG1"/>